<keyword evidence="1" id="KW-0489">Methyltransferase</keyword>
<sequence length="311" mass="35227">MAGCKKTGTSQQLITDRACPICGGQDYILLEEICDQLVSGQLFPLLRCRDCGLIITGNAPKKEELGHYYRNKAYVSHSNTNQGLINKLYHYIRHFTLKRKYHLIKRLTNGRKGISLLDVGAGTGHFAALMKKKGYAVSCVEQDSEARLFMEHNFSLSSSPYLNDISIPVASQDVITLWHVLEHIPDLENHFSLFRKLLTAEGFLILALPNPSGYDAAHYGNDWAAYDVPRHLWHFSPELICRLAEKEGFTLVEKHIMPFDAYYIALLSEQRCNNKGLSCYVKAFTIGLKTNLKARRQSSYASALTYVFRLT</sequence>
<proteinExistence type="predicted"/>
<dbReference type="InterPro" id="IPR029063">
    <property type="entry name" value="SAM-dependent_MTases_sf"/>
</dbReference>
<accession>A0ABQ0E1U9</accession>
<dbReference type="Pfam" id="PF13489">
    <property type="entry name" value="Methyltransf_23"/>
    <property type="match status" value="1"/>
</dbReference>
<dbReference type="RefSeq" id="WP_411915498.1">
    <property type="nucleotide sequence ID" value="NZ_BAAFSF010000001.1"/>
</dbReference>
<evidence type="ECO:0000313" key="2">
    <source>
        <dbReference type="Proteomes" id="UP001628220"/>
    </source>
</evidence>
<comment type="caution">
    <text evidence="1">The sequence shown here is derived from an EMBL/GenBank/DDBJ whole genome shotgun (WGS) entry which is preliminary data.</text>
</comment>
<dbReference type="Proteomes" id="UP001628220">
    <property type="component" value="Unassembled WGS sequence"/>
</dbReference>
<evidence type="ECO:0000313" key="1">
    <source>
        <dbReference type="EMBL" id="GAB1251694.1"/>
    </source>
</evidence>
<dbReference type="CDD" id="cd02440">
    <property type="entry name" value="AdoMet_MTases"/>
    <property type="match status" value="1"/>
</dbReference>
<dbReference type="GO" id="GO:0032259">
    <property type="term" value="P:methylation"/>
    <property type="evidence" value="ECO:0007669"/>
    <property type="project" value="UniProtKB-KW"/>
</dbReference>
<dbReference type="EMBL" id="BAAFSF010000001">
    <property type="protein sequence ID" value="GAB1251694.1"/>
    <property type="molecule type" value="Genomic_DNA"/>
</dbReference>
<organism evidence="1 2">
    <name type="scientific">Porphyromonas miyakawae</name>
    <dbReference type="NCBI Taxonomy" id="3137470"/>
    <lineage>
        <taxon>Bacteria</taxon>
        <taxon>Pseudomonadati</taxon>
        <taxon>Bacteroidota</taxon>
        <taxon>Bacteroidia</taxon>
        <taxon>Bacteroidales</taxon>
        <taxon>Porphyromonadaceae</taxon>
        <taxon>Porphyromonas</taxon>
    </lineage>
</organism>
<dbReference type="Gene3D" id="3.40.50.150">
    <property type="entry name" value="Vaccinia Virus protein VP39"/>
    <property type="match status" value="1"/>
</dbReference>
<dbReference type="SUPFAM" id="SSF53335">
    <property type="entry name" value="S-adenosyl-L-methionine-dependent methyltransferases"/>
    <property type="match status" value="1"/>
</dbReference>
<gene>
    <name evidence="1" type="ORF">Tsumi_07980</name>
</gene>
<dbReference type="PANTHER" id="PTHR43861">
    <property type="entry name" value="TRANS-ACONITATE 2-METHYLTRANSFERASE-RELATED"/>
    <property type="match status" value="1"/>
</dbReference>
<keyword evidence="1" id="KW-0808">Transferase</keyword>
<reference evidence="1 2" key="1">
    <citation type="journal article" date="2025" name="Int. J. Syst. Evol. Microbiol.">
        <title>Desulfovibrio falkowii sp. nov., Porphyromonas miyakawae sp. nov., Mediterraneibacter flintii sp. nov. and Owariibacterium komagatae gen. nov., sp. nov., isolated from human faeces.</title>
        <authorList>
            <person name="Hamaguchi T."/>
            <person name="Ohara M."/>
            <person name="Hisatomi A."/>
            <person name="Sekiguchi K."/>
            <person name="Takeda J.I."/>
            <person name="Ueyama J."/>
            <person name="Ito M."/>
            <person name="Nishiwaki H."/>
            <person name="Ogi T."/>
            <person name="Hirayama M."/>
            <person name="Ohkuma M."/>
            <person name="Sakamoto M."/>
            <person name="Ohno K."/>
        </authorList>
    </citation>
    <scope>NUCLEOTIDE SEQUENCE [LARGE SCALE GENOMIC DNA]</scope>
    <source>
        <strain evidence="1 2">13CB11C</strain>
    </source>
</reference>
<keyword evidence="2" id="KW-1185">Reference proteome</keyword>
<protein>
    <submittedName>
        <fullName evidence="1">Methyltransferase domain-containing protein</fullName>
    </submittedName>
</protein>
<dbReference type="GO" id="GO:0008168">
    <property type="term" value="F:methyltransferase activity"/>
    <property type="evidence" value="ECO:0007669"/>
    <property type="project" value="UniProtKB-KW"/>
</dbReference>
<name>A0ABQ0E1U9_9PORP</name>